<reference evidence="1 2" key="1">
    <citation type="submission" date="2018-03" db="EMBL/GenBank/DDBJ databases">
        <title>Ahniella affigens gen. nov., sp. nov., a gammaproteobacterium isolated from sandy soil near a stream.</title>
        <authorList>
            <person name="Ko Y."/>
            <person name="Kim J.-H."/>
        </authorList>
    </citation>
    <scope>NUCLEOTIDE SEQUENCE [LARGE SCALE GENOMIC DNA]</scope>
    <source>
        <strain evidence="1 2">D13</strain>
    </source>
</reference>
<evidence type="ECO:0008006" key="3">
    <source>
        <dbReference type="Google" id="ProtNLM"/>
    </source>
</evidence>
<dbReference type="Gene3D" id="2.40.360.20">
    <property type="match status" value="1"/>
</dbReference>
<dbReference type="Pfam" id="PF11306">
    <property type="entry name" value="DUF3108"/>
    <property type="match status" value="1"/>
</dbReference>
<organism evidence="1 2">
    <name type="scientific">Ahniella affigens</name>
    <dbReference type="NCBI Taxonomy" id="2021234"/>
    <lineage>
        <taxon>Bacteria</taxon>
        <taxon>Pseudomonadati</taxon>
        <taxon>Pseudomonadota</taxon>
        <taxon>Gammaproteobacteria</taxon>
        <taxon>Lysobacterales</taxon>
        <taxon>Rhodanobacteraceae</taxon>
        <taxon>Ahniella</taxon>
    </lineage>
</organism>
<protein>
    <recommendedName>
        <fullName evidence="3">DUF3108 domain-containing protein</fullName>
    </recommendedName>
</protein>
<evidence type="ECO:0000313" key="2">
    <source>
        <dbReference type="Proteomes" id="UP000241074"/>
    </source>
</evidence>
<dbReference type="Proteomes" id="UP000241074">
    <property type="component" value="Chromosome"/>
</dbReference>
<dbReference type="InterPro" id="IPR021457">
    <property type="entry name" value="DUF3108"/>
</dbReference>
<dbReference type="OrthoDB" id="6007799at2"/>
<dbReference type="EMBL" id="CP027860">
    <property type="protein sequence ID" value="AVP97851.1"/>
    <property type="molecule type" value="Genomic_DNA"/>
</dbReference>
<name>A0A2P1PSN0_9GAMM</name>
<dbReference type="KEGG" id="xba:C7S18_11885"/>
<proteinExistence type="predicted"/>
<gene>
    <name evidence="1" type="ORF">C7S18_11885</name>
</gene>
<sequence length="261" mass="28634">MPTVQILGTGFATLVVNKESQESAMTLSAMSRNVVSLLLAAGLVAPAAAALKPFQAEFDMYRDGKKLGVAVLTLKQTSGSQWQFDSVNEGTEGLAGMANVSIQESSQFVESDSGLAAQHYRFNQSMLFKKKQRTVDVQGTRVHLDDGDKQYDFDLPAGGVLDRNIIVLALMQDVPTATGDRDYPVADKREVGSQKYRFGAVESVETPAGKFDARRVDRIREQPGRTTTTWFAESIGWMPVRILQVEPDGENLELRLRKTGS</sequence>
<reference evidence="1 2" key="2">
    <citation type="submission" date="2018-03" db="EMBL/GenBank/DDBJ databases">
        <authorList>
            <person name="Keele B.F."/>
        </authorList>
    </citation>
    <scope>NUCLEOTIDE SEQUENCE [LARGE SCALE GENOMIC DNA]</scope>
    <source>
        <strain evidence="1 2">D13</strain>
    </source>
</reference>
<keyword evidence="2" id="KW-1185">Reference proteome</keyword>
<dbReference type="AlphaFoldDB" id="A0A2P1PSN0"/>
<accession>A0A2P1PSN0</accession>
<evidence type="ECO:0000313" key="1">
    <source>
        <dbReference type="EMBL" id="AVP97851.1"/>
    </source>
</evidence>